<protein>
    <submittedName>
        <fullName evidence="2">Uncharacterized protein</fullName>
    </submittedName>
</protein>
<dbReference type="AlphaFoldDB" id="A0A803KQ20"/>
<accession>A0A803KQ20</accession>
<reference evidence="2" key="1">
    <citation type="journal article" date="2017" name="Nature">
        <title>The genome of Chenopodium quinoa.</title>
        <authorList>
            <person name="Jarvis D.E."/>
            <person name="Ho Y.S."/>
            <person name="Lightfoot D.J."/>
            <person name="Schmoeckel S.M."/>
            <person name="Li B."/>
            <person name="Borm T.J.A."/>
            <person name="Ohyanagi H."/>
            <person name="Mineta K."/>
            <person name="Michell C.T."/>
            <person name="Saber N."/>
            <person name="Kharbatia N.M."/>
            <person name="Rupper R.R."/>
            <person name="Sharp A.R."/>
            <person name="Dally N."/>
            <person name="Boughton B.A."/>
            <person name="Woo Y.H."/>
            <person name="Gao G."/>
            <person name="Schijlen E.G.W.M."/>
            <person name="Guo X."/>
            <person name="Momin A.A."/>
            <person name="Negrao S."/>
            <person name="Al-Babili S."/>
            <person name="Gehring C."/>
            <person name="Roessner U."/>
            <person name="Jung C."/>
            <person name="Murphy K."/>
            <person name="Arold S.T."/>
            <person name="Gojobori T."/>
            <person name="van der Linden C.G."/>
            <person name="van Loo E.N."/>
            <person name="Jellen E.N."/>
            <person name="Maughan P.J."/>
            <person name="Tester M."/>
        </authorList>
    </citation>
    <scope>NUCLEOTIDE SEQUENCE [LARGE SCALE GENOMIC DNA]</scope>
    <source>
        <strain evidence="2">cv. PI 614886</strain>
    </source>
</reference>
<reference evidence="2" key="2">
    <citation type="submission" date="2021-03" db="UniProtKB">
        <authorList>
            <consortium name="EnsemblPlants"/>
        </authorList>
    </citation>
    <scope>IDENTIFICATION</scope>
</reference>
<dbReference type="EnsemblPlants" id="AUR62001126-RA">
    <property type="protein sequence ID" value="AUR62001126-RA:cds"/>
    <property type="gene ID" value="AUR62001126"/>
</dbReference>
<sequence length="638" mass="72119">MHLHEDHSALDSPAPAKSEARSKVVQQFGVWMGEGSEMEILVQQCNVLCNCLSISMYRTVSKDICKPSKFDSWESGENCSVYLDNAGKEKNNNRRMLNPDDPKADPKEHQSKVLQFGASDNRDKVAGCIIKFENKQKVNKRELTMFKKEPQIKGDMHVQLNPLAQGLARAKSANDCIARFPLLDEDCTAERVRSLDRADDFIARFPLLDEDCIFERVWPLARADDCTARFPLVDKDCISERAQPLARPDDCIARFPLLDEDCIAERVQPLARADDPWDYRKGRRLAVEQSDIRVVGQIGIASQGFPISMAESESPLWKKSGLMQPNVGETSSTVQEIEDQMNQDIHPLAQAYSPPATPEERPNMPQFGAWDGGGDVGHSQNFVNVINNYNKGRTFIPEPYSDAPQLNREESNNEFLMNGDMRLHDNPSVLVRPASAKSQSKVPQLGVREREGEAGYKRCFGYVWKNNKNKHMVTSKPSDAFQLNSDDCIPSDKVGHSMRHYIARRRCRSGGRRFACSDEEFREPINNARFPILDEDWIAERVHRLPRANDQLVYGGSRRFKGEPRGGNENDVGLLVTLEIHLGTSQLPRMDLILLSGRKTNSNSFGIHSIKKALLSLRKKHRPFQETSRSLPASRMQS</sequence>
<name>A0A803KQ20_CHEQI</name>
<evidence type="ECO:0000313" key="2">
    <source>
        <dbReference type="EnsemblPlants" id="AUR62001126-RA:cds"/>
    </source>
</evidence>
<organism evidence="2 3">
    <name type="scientific">Chenopodium quinoa</name>
    <name type="common">Quinoa</name>
    <dbReference type="NCBI Taxonomy" id="63459"/>
    <lineage>
        <taxon>Eukaryota</taxon>
        <taxon>Viridiplantae</taxon>
        <taxon>Streptophyta</taxon>
        <taxon>Embryophyta</taxon>
        <taxon>Tracheophyta</taxon>
        <taxon>Spermatophyta</taxon>
        <taxon>Magnoliopsida</taxon>
        <taxon>eudicotyledons</taxon>
        <taxon>Gunneridae</taxon>
        <taxon>Pentapetalae</taxon>
        <taxon>Caryophyllales</taxon>
        <taxon>Chenopodiaceae</taxon>
        <taxon>Chenopodioideae</taxon>
        <taxon>Atripliceae</taxon>
        <taxon>Chenopodium</taxon>
    </lineage>
</organism>
<proteinExistence type="predicted"/>
<dbReference type="Gramene" id="AUR62001126-RA">
    <property type="protein sequence ID" value="AUR62001126-RA:cds"/>
    <property type="gene ID" value="AUR62001126"/>
</dbReference>
<feature type="region of interest" description="Disordered" evidence="1">
    <location>
        <begin position="90"/>
        <end position="109"/>
    </location>
</feature>
<dbReference type="Proteomes" id="UP000596660">
    <property type="component" value="Unplaced"/>
</dbReference>
<evidence type="ECO:0000313" key="3">
    <source>
        <dbReference type="Proteomes" id="UP000596660"/>
    </source>
</evidence>
<evidence type="ECO:0000256" key="1">
    <source>
        <dbReference type="SAM" id="MobiDB-lite"/>
    </source>
</evidence>
<keyword evidence="3" id="KW-1185">Reference proteome</keyword>